<dbReference type="AlphaFoldDB" id="A0AA36GSL1"/>
<name>A0AA36GSL1_CYLNA</name>
<dbReference type="Proteomes" id="UP001176961">
    <property type="component" value="Unassembled WGS sequence"/>
</dbReference>
<sequence>MRSLIPAVLFFGLIGGIFGDYLDINQCFKELPDYELTVDTTGVEAVEFKDDCLRACLRSQLRGKACAGVEHRAKDNDCILSNRTGVRRVPGAKKKGSYYENVCAQAPG</sequence>
<feature type="chain" id="PRO_5041420280" description="Apple domain-containing protein" evidence="1">
    <location>
        <begin position="20"/>
        <end position="108"/>
    </location>
</feature>
<gene>
    <name evidence="3" type="ORF">CYNAS_LOCUS9384</name>
</gene>
<evidence type="ECO:0000313" key="3">
    <source>
        <dbReference type="EMBL" id="CAJ0597401.1"/>
    </source>
</evidence>
<keyword evidence="4" id="KW-1185">Reference proteome</keyword>
<evidence type="ECO:0000256" key="1">
    <source>
        <dbReference type="SAM" id="SignalP"/>
    </source>
</evidence>
<dbReference type="PROSITE" id="PS50948">
    <property type="entry name" value="PAN"/>
    <property type="match status" value="1"/>
</dbReference>
<accession>A0AA36GSL1</accession>
<reference evidence="3" key="1">
    <citation type="submission" date="2023-07" db="EMBL/GenBank/DDBJ databases">
        <authorList>
            <consortium name="CYATHOMIX"/>
        </authorList>
    </citation>
    <scope>NUCLEOTIDE SEQUENCE</scope>
    <source>
        <strain evidence="3">N/A</strain>
    </source>
</reference>
<protein>
    <recommendedName>
        <fullName evidence="2">Apple domain-containing protein</fullName>
    </recommendedName>
</protein>
<evidence type="ECO:0000259" key="2">
    <source>
        <dbReference type="PROSITE" id="PS50948"/>
    </source>
</evidence>
<dbReference type="SUPFAM" id="SSF57414">
    <property type="entry name" value="Hairpin loop containing domain-like"/>
    <property type="match status" value="1"/>
</dbReference>
<feature type="domain" description="Apple" evidence="2">
    <location>
        <begin position="27"/>
        <end position="103"/>
    </location>
</feature>
<dbReference type="Gene3D" id="3.50.4.10">
    <property type="entry name" value="Hepatocyte Growth Factor"/>
    <property type="match status" value="1"/>
</dbReference>
<evidence type="ECO:0000313" key="4">
    <source>
        <dbReference type="Proteomes" id="UP001176961"/>
    </source>
</evidence>
<proteinExistence type="predicted"/>
<feature type="signal peptide" evidence="1">
    <location>
        <begin position="1"/>
        <end position="19"/>
    </location>
</feature>
<comment type="caution">
    <text evidence="3">The sequence shown here is derived from an EMBL/GenBank/DDBJ whole genome shotgun (WGS) entry which is preliminary data.</text>
</comment>
<dbReference type="EMBL" id="CATQJL010000223">
    <property type="protein sequence ID" value="CAJ0597401.1"/>
    <property type="molecule type" value="Genomic_DNA"/>
</dbReference>
<organism evidence="3 4">
    <name type="scientific">Cylicocyclus nassatus</name>
    <name type="common">Nematode worm</name>
    <dbReference type="NCBI Taxonomy" id="53992"/>
    <lineage>
        <taxon>Eukaryota</taxon>
        <taxon>Metazoa</taxon>
        <taxon>Ecdysozoa</taxon>
        <taxon>Nematoda</taxon>
        <taxon>Chromadorea</taxon>
        <taxon>Rhabditida</taxon>
        <taxon>Rhabditina</taxon>
        <taxon>Rhabditomorpha</taxon>
        <taxon>Strongyloidea</taxon>
        <taxon>Strongylidae</taxon>
        <taxon>Cylicocyclus</taxon>
    </lineage>
</organism>
<dbReference type="Pfam" id="PF00024">
    <property type="entry name" value="PAN_1"/>
    <property type="match status" value="1"/>
</dbReference>
<keyword evidence="1" id="KW-0732">Signal</keyword>
<dbReference type="InterPro" id="IPR003609">
    <property type="entry name" value="Pan_app"/>
</dbReference>